<dbReference type="AlphaFoldDB" id="A0A2H0UF22"/>
<dbReference type="CDD" id="cd02223">
    <property type="entry name" value="cupin_Bh2720-like"/>
    <property type="match status" value="1"/>
</dbReference>
<dbReference type="PANTHER" id="PTHR43346:SF1">
    <property type="entry name" value="QUERCETIN 2,3-DIOXYGENASE-RELATED"/>
    <property type="match status" value="1"/>
</dbReference>
<dbReference type="Pfam" id="PF07883">
    <property type="entry name" value="Cupin_2"/>
    <property type="match status" value="1"/>
</dbReference>
<feature type="domain" description="Cupin type-2" evidence="1">
    <location>
        <begin position="32"/>
        <end position="101"/>
    </location>
</feature>
<dbReference type="InterPro" id="IPR052538">
    <property type="entry name" value="Flavonoid_dioxygenase-like"/>
</dbReference>
<gene>
    <name evidence="2" type="ORF">COU16_02170</name>
</gene>
<evidence type="ECO:0000313" key="2">
    <source>
        <dbReference type="EMBL" id="PIR84375.1"/>
    </source>
</evidence>
<dbReference type="EMBL" id="PFBI01000006">
    <property type="protein sequence ID" value="PIR84375.1"/>
    <property type="molecule type" value="Genomic_DNA"/>
</dbReference>
<dbReference type="InterPro" id="IPR013096">
    <property type="entry name" value="Cupin_2"/>
</dbReference>
<dbReference type="InterPro" id="IPR014710">
    <property type="entry name" value="RmlC-like_jellyroll"/>
</dbReference>
<proteinExistence type="predicted"/>
<dbReference type="SUPFAM" id="SSF51182">
    <property type="entry name" value="RmlC-like cupins"/>
    <property type="match status" value="1"/>
</dbReference>
<comment type="caution">
    <text evidence="2">The sequence shown here is derived from an EMBL/GenBank/DDBJ whole genome shotgun (WGS) entry which is preliminary data.</text>
</comment>
<dbReference type="Proteomes" id="UP000229344">
    <property type="component" value="Unassembled WGS sequence"/>
</dbReference>
<dbReference type="Gene3D" id="2.60.120.10">
    <property type="entry name" value="Jelly Rolls"/>
    <property type="match status" value="1"/>
</dbReference>
<accession>A0A2H0UF22</accession>
<dbReference type="PANTHER" id="PTHR43346">
    <property type="entry name" value="LIGAND BINDING DOMAIN PROTEIN, PUTATIVE (AFU_ORTHOLOGUE AFUA_6G14370)-RELATED"/>
    <property type="match status" value="1"/>
</dbReference>
<name>A0A2H0UF22_9BACT</name>
<reference evidence="3" key="1">
    <citation type="submission" date="2017-09" db="EMBL/GenBank/DDBJ databases">
        <title>Depth-based differentiation of microbial function through sediment-hosted aquifers and enrichment of novel symbionts in the deep terrestrial subsurface.</title>
        <authorList>
            <person name="Probst A.J."/>
            <person name="Ladd B."/>
            <person name="Jarett J.K."/>
            <person name="Geller-Mcgrath D.E."/>
            <person name="Sieber C.M.K."/>
            <person name="Emerson J.B."/>
            <person name="Anantharaman K."/>
            <person name="Thomas B.C."/>
            <person name="Malmstrom R."/>
            <person name="Stieglmeier M."/>
            <person name="Klingl A."/>
            <person name="Woyke T."/>
            <person name="Ryan C.M."/>
            <person name="Banfield J.F."/>
        </authorList>
    </citation>
    <scope>NUCLEOTIDE SEQUENCE [LARGE SCALE GENOMIC DNA]</scope>
</reference>
<dbReference type="InterPro" id="IPR011051">
    <property type="entry name" value="RmlC_Cupin_sf"/>
</dbReference>
<sequence>MHGYITNIEKDTLENENFRKVLYTSKNTQLVLMSIAPNDDIGAEVHEGHAQFIRIEAGEGLAVLNGEETKIGDGCAIVVPAGTRHNFINTSSTEPLKLYSLYSPPEHKDGTIHKTKADALKGEEHFDGETTE</sequence>
<evidence type="ECO:0000313" key="3">
    <source>
        <dbReference type="Proteomes" id="UP000229344"/>
    </source>
</evidence>
<evidence type="ECO:0000259" key="1">
    <source>
        <dbReference type="Pfam" id="PF07883"/>
    </source>
</evidence>
<organism evidence="2 3">
    <name type="scientific">Candidatus Kaiserbacteria bacterium CG10_big_fil_rev_8_21_14_0_10_47_16</name>
    <dbReference type="NCBI Taxonomy" id="1974608"/>
    <lineage>
        <taxon>Bacteria</taxon>
        <taxon>Candidatus Kaiseribacteriota</taxon>
    </lineage>
</organism>
<protein>
    <submittedName>
        <fullName evidence="2">Cupin domain-containing protein</fullName>
    </submittedName>
</protein>